<comment type="caution">
    <text evidence="2">The sequence shown here is derived from an EMBL/GenBank/DDBJ whole genome shotgun (WGS) entry which is preliminary data.</text>
</comment>
<dbReference type="InterPro" id="IPR010640">
    <property type="entry name" value="Low_temperature_requirement_A"/>
</dbReference>
<keyword evidence="3" id="KW-1185">Reference proteome</keyword>
<proteinExistence type="predicted"/>
<gene>
    <name evidence="2" type="ORF">Raf01_25970</name>
</gene>
<reference evidence="2" key="1">
    <citation type="submission" date="2021-01" db="EMBL/GenBank/DDBJ databases">
        <title>Whole genome shotgun sequence of Rugosimonospora africana NBRC 104875.</title>
        <authorList>
            <person name="Komaki H."/>
            <person name="Tamura T."/>
        </authorList>
    </citation>
    <scope>NUCLEOTIDE SEQUENCE</scope>
    <source>
        <strain evidence="2">NBRC 104875</strain>
    </source>
</reference>
<feature type="transmembrane region" description="Helical" evidence="1">
    <location>
        <begin position="349"/>
        <end position="380"/>
    </location>
</feature>
<organism evidence="2 3">
    <name type="scientific">Rugosimonospora africana</name>
    <dbReference type="NCBI Taxonomy" id="556532"/>
    <lineage>
        <taxon>Bacteria</taxon>
        <taxon>Bacillati</taxon>
        <taxon>Actinomycetota</taxon>
        <taxon>Actinomycetes</taxon>
        <taxon>Micromonosporales</taxon>
        <taxon>Micromonosporaceae</taxon>
        <taxon>Rugosimonospora</taxon>
    </lineage>
</organism>
<feature type="transmembrane region" description="Helical" evidence="1">
    <location>
        <begin position="140"/>
        <end position="163"/>
    </location>
</feature>
<keyword evidence="1" id="KW-1133">Transmembrane helix</keyword>
<feature type="transmembrane region" description="Helical" evidence="1">
    <location>
        <begin position="116"/>
        <end position="134"/>
    </location>
</feature>
<dbReference type="AlphaFoldDB" id="A0A8J3VPS8"/>
<evidence type="ECO:0000256" key="1">
    <source>
        <dbReference type="SAM" id="Phobius"/>
    </source>
</evidence>
<dbReference type="Pfam" id="PF06772">
    <property type="entry name" value="LtrA"/>
    <property type="match status" value="1"/>
</dbReference>
<feature type="transmembrane region" description="Helical" evidence="1">
    <location>
        <begin position="170"/>
        <end position="191"/>
    </location>
</feature>
<evidence type="ECO:0000313" key="2">
    <source>
        <dbReference type="EMBL" id="GIH14425.1"/>
    </source>
</evidence>
<dbReference type="PANTHER" id="PTHR36840:SF1">
    <property type="entry name" value="BLL5714 PROTEIN"/>
    <property type="match status" value="1"/>
</dbReference>
<dbReference type="PANTHER" id="PTHR36840">
    <property type="entry name" value="BLL5714 PROTEIN"/>
    <property type="match status" value="1"/>
</dbReference>
<feature type="transmembrane region" description="Helical" evidence="1">
    <location>
        <begin position="278"/>
        <end position="300"/>
    </location>
</feature>
<sequence>MTTGGRVIRPSREGQGRPTFLELFLDLVYVFAFTRLSSRLVGDFTTQRRVIITETGETVVLLLALWLIWIYAARMTSVFDPRSPIIQVNVFVIMFGSMIMAVALPHAFGARGLTFAVTYVVVQVTRPLLLLIAIRGPQRIIPIRGLCWAGVSAVPWILGAAIVPQSPARGVLWTIALVMDYVGFALGWRVPGLGHTRPSDWTLSPEHLAERYQQFVIITLGESILVMGASFARTFDSSRVVAIALSFTTTVLIFRIYFYRAGAVLPLAIDAGEHPGDFAWSGTYTHLVMVAGIFATGSGYELVIDRPFGHLDPAWLGVIFGGPALFLIGRSRFEYEVFNRVSLSRPLGVVALGVLVPAMLPLPPVAATGAAAAVLAGVAVRDMIRGRKRPEETAAPPPHAA</sequence>
<protein>
    <submittedName>
        <fullName evidence="2">Membrane protein</fullName>
    </submittedName>
</protein>
<keyword evidence="1" id="KW-0472">Membrane</keyword>
<keyword evidence="1" id="KW-0812">Transmembrane</keyword>
<feature type="transmembrane region" description="Helical" evidence="1">
    <location>
        <begin position="84"/>
        <end position="104"/>
    </location>
</feature>
<feature type="transmembrane region" description="Helical" evidence="1">
    <location>
        <begin position="211"/>
        <end position="232"/>
    </location>
</feature>
<feature type="transmembrane region" description="Helical" evidence="1">
    <location>
        <begin position="312"/>
        <end position="329"/>
    </location>
</feature>
<name>A0A8J3VPS8_9ACTN</name>
<dbReference type="EMBL" id="BONZ01000025">
    <property type="protein sequence ID" value="GIH14425.1"/>
    <property type="molecule type" value="Genomic_DNA"/>
</dbReference>
<dbReference type="Proteomes" id="UP000642748">
    <property type="component" value="Unassembled WGS sequence"/>
</dbReference>
<feature type="transmembrane region" description="Helical" evidence="1">
    <location>
        <begin position="239"/>
        <end position="258"/>
    </location>
</feature>
<evidence type="ECO:0000313" key="3">
    <source>
        <dbReference type="Proteomes" id="UP000642748"/>
    </source>
</evidence>
<feature type="transmembrane region" description="Helical" evidence="1">
    <location>
        <begin position="50"/>
        <end position="72"/>
    </location>
</feature>
<accession>A0A8J3VPS8</accession>